<dbReference type="Proteomes" id="UP000271974">
    <property type="component" value="Unassembled WGS sequence"/>
</dbReference>
<evidence type="ECO:0000256" key="10">
    <source>
        <dbReference type="ARBA" id="ARBA00024057"/>
    </source>
</evidence>
<evidence type="ECO:0000256" key="1">
    <source>
        <dbReference type="ARBA" id="ARBA00004496"/>
    </source>
</evidence>
<dbReference type="InterPro" id="IPR046341">
    <property type="entry name" value="SET_dom_sf"/>
</dbReference>
<dbReference type="GO" id="GO:0005737">
    <property type="term" value="C:cytoplasm"/>
    <property type="evidence" value="ECO:0007669"/>
    <property type="project" value="UniProtKB-SubCell"/>
</dbReference>
<dbReference type="InterPro" id="IPR044422">
    <property type="entry name" value="SMYD5_SET"/>
</dbReference>
<comment type="caution">
    <text evidence="19">The sequence shown here is derived from an EMBL/GenBank/DDBJ whole genome shotgun (WGS) entry which is preliminary data.</text>
</comment>
<evidence type="ECO:0000256" key="6">
    <source>
        <dbReference type="ARBA" id="ARBA00022691"/>
    </source>
</evidence>
<dbReference type="EC" id="2.1.1.359" evidence="2"/>
<dbReference type="SMART" id="SM00317">
    <property type="entry name" value="SET"/>
    <property type="match status" value="1"/>
</dbReference>
<comment type="subcellular location">
    <subcellularLocation>
        <location evidence="1">Cytoplasm</location>
    </subcellularLocation>
</comment>
<keyword evidence="9" id="KW-0862">Zinc</keyword>
<keyword evidence="4" id="KW-0489">Methyltransferase</keyword>
<keyword evidence="3" id="KW-0963">Cytoplasm</keyword>
<dbReference type="Pfam" id="PF01753">
    <property type="entry name" value="zf-MYND"/>
    <property type="match status" value="1"/>
</dbReference>
<keyword evidence="5" id="KW-0808">Transferase</keyword>
<evidence type="ECO:0000256" key="8">
    <source>
        <dbReference type="ARBA" id="ARBA00022771"/>
    </source>
</evidence>
<gene>
    <name evidence="19" type="ORF">EGW08_000369</name>
</gene>
<comment type="catalytic activity">
    <reaction evidence="13">
        <text>L-lysyl(20)-[histone H4] + 3 S-adenosyl-L-methionine = N(6),N(6),N(6)-trimethyl-L-lysyl(20)-[histone H4] + 3 S-adenosyl-L-homocysteine + 3 H(+)</text>
        <dbReference type="Rhea" id="RHEA:64456"/>
        <dbReference type="Rhea" id="RHEA-COMP:15554"/>
        <dbReference type="Rhea" id="RHEA-COMP:15998"/>
        <dbReference type="ChEBI" id="CHEBI:15378"/>
        <dbReference type="ChEBI" id="CHEBI:29969"/>
        <dbReference type="ChEBI" id="CHEBI:57856"/>
        <dbReference type="ChEBI" id="CHEBI:59789"/>
        <dbReference type="ChEBI" id="CHEBI:61961"/>
        <dbReference type="EC" id="2.1.1.372"/>
    </reaction>
</comment>
<evidence type="ECO:0000256" key="7">
    <source>
        <dbReference type="ARBA" id="ARBA00022723"/>
    </source>
</evidence>
<accession>A0A433UDE5</accession>
<evidence type="ECO:0000256" key="17">
    <source>
        <dbReference type="ARBA" id="ARBA00049806"/>
    </source>
</evidence>
<dbReference type="SUPFAM" id="SSF144232">
    <property type="entry name" value="HIT/MYND zinc finger-like"/>
    <property type="match status" value="1"/>
</dbReference>
<dbReference type="Gene3D" id="2.170.270.10">
    <property type="entry name" value="SET domain"/>
    <property type="match status" value="1"/>
</dbReference>
<evidence type="ECO:0000256" key="5">
    <source>
        <dbReference type="ARBA" id="ARBA00022679"/>
    </source>
</evidence>
<name>A0A433UDE5_ELYCH</name>
<keyword evidence="6" id="KW-0949">S-adenosyl-L-methionine</keyword>
<evidence type="ECO:0000256" key="11">
    <source>
        <dbReference type="ARBA" id="ARBA00033038"/>
    </source>
</evidence>
<dbReference type="GO" id="GO:0032259">
    <property type="term" value="P:methylation"/>
    <property type="evidence" value="ECO:0007669"/>
    <property type="project" value="UniProtKB-KW"/>
</dbReference>
<dbReference type="PROSITE" id="PS50280">
    <property type="entry name" value="SET"/>
    <property type="match status" value="1"/>
</dbReference>
<dbReference type="GO" id="GO:0140943">
    <property type="term" value="F:histone H4K20 trimethyltransferase activity"/>
    <property type="evidence" value="ECO:0007669"/>
    <property type="project" value="UniProtKB-EC"/>
</dbReference>
<evidence type="ECO:0000256" key="9">
    <source>
        <dbReference type="ARBA" id="ARBA00022833"/>
    </source>
</evidence>
<dbReference type="InterPro" id="IPR001214">
    <property type="entry name" value="SET_dom"/>
</dbReference>
<evidence type="ECO:0000256" key="16">
    <source>
        <dbReference type="ARBA" id="ARBA00049789"/>
    </source>
</evidence>
<keyword evidence="20" id="KW-1185">Reference proteome</keyword>
<dbReference type="InterPro" id="IPR002893">
    <property type="entry name" value="Znf_MYND"/>
</dbReference>
<proteinExistence type="predicted"/>
<dbReference type="GO" id="GO:0008270">
    <property type="term" value="F:zinc ion binding"/>
    <property type="evidence" value="ECO:0007669"/>
    <property type="project" value="UniProtKB-KW"/>
</dbReference>
<comment type="catalytic activity">
    <reaction evidence="14">
        <text>L-lysyl-[protein] + 3 S-adenosyl-L-methionine = N(6),N(6),N(6)-trimethyl-L-lysyl-[protein] + 3 S-adenosyl-L-homocysteine + 3 H(+)</text>
        <dbReference type="Rhea" id="RHEA:54192"/>
        <dbReference type="Rhea" id="RHEA-COMP:9752"/>
        <dbReference type="Rhea" id="RHEA-COMP:13826"/>
        <dbReference type="ChEBI" id="CHEBI:15378"/>
        <dbReference type="ChEBI" id="CHEBI:29969"/>
        <dbReference type="ChEBI" id="CHEBI:57856"/>
        <dbReference type="ChEBI" id="CHEBI:59789"/>
        <dbReference type="ChEBI" id="CHEBI:61961"/>
    </reaction>
    <physiologicalReaction direction="left-to-right" evidence="14">
        <dbReference type="Rhea" id="RHEA:54193"/>
    </physiologicalReaction>
</comment>
<evidence type="ECO:0000256" key="2">
    <source>
        <dbReference type="ARBA" id="ARBA00012178"/>
    </source>
</evidence>
<comment type="catalytic activity">
    <reaction evidence="12">
        <text>L-lysyl(36)-[histone H3] + 3 S-adenosyl-L-methionine = N(6),N(6),N(6)-trimethyl-L-lysyl(36)-[histone H3] + 3 S-adenosyl-L-homocysteine + 3 H(+)</text>
        <dbReference type="Rhea" id="RHEA:60324"/>
        <dbReference type="Rhea" id="RHEA-COMP:9785"/>
        <dbReference type="Rhea" id="RHEA-COMP:15536"/>
        <dbReference type="ChEBI" id="CHEBI:15378"/>
        <dbReference type="ChEBI" id="CHEBI:29969"/>
        <dbReference type="ChEBI" id="CHEBI:57856"/>
        <dbReference type="ChEBI" id="CHEBI:59789"/>
        <dbReference type="ChEBI" id="CHEBI:61961"/>
        <dbReference type="EC" id="2.1.1.359"/>
    </reaction>
</comment>
<dbReference type="SUPFAM" id="SSF82199">
    <property type="entry name" value="SET domain"/>
    <property type="match status" value="1"/>
</dbReference>
<sequence length="403" mass="46017">MTLSRDWLPRRPEETERIAQGRELFRQIGKGLVAQKSFQSGDVILEEKPLVCAQFSWNELYKYKACEFCLRSLENAEEMVRRLTNDPSIILPYPECCDVDASKFSFCSQCQVQYCSPECRDAAWNSYHQALCLGPSREDPDHPLNQLINQWRSFHYPPETGSMMLIIKIIAMIMQAKDKSAVISKFSTFVNSVINEREDIAHKLLGEQFMDQREILRSMLTEIFFEESVQQWYTPEGFNSLFALIGTNGQGIGSSSFSRWVKATEELQLGDAEKQQLDDNIDKLYDRLQEVSGSFLDCEGSGLYQLQSAANHSCVPNTEITFSHGDHTLSLVALTDIQPDEEITISYLGCCGLDRGRHSRQKALKENYLFTCNCPKCVSQCDDESITTDDEEEEDEDDEDNEI</sequence>
<dbReference type="PANTHER" id="PTHR46402:SF2">
    <property type="entry name" value="HISTONE-LYSINE N-TRIMETHYLTRANSFERASE SMYD5"/>
    <property type="match status" value="1"/>
</dbReference>
<evidence type="ECO:0000256" key="4">
    <source>
        <dbReference type="ARBA" id="ARBA00022603"/>
    </source>
</evidence>
<dbReference type="EC" id="2.1.1.372" evidence="10"/>
<dbReference type="Pfam" id="PF00856">
    <property type="entry name" value="SET"/>
    <property type="match status" value="1"/>
</dbReference>
<evidence type="ECO:0000259" key="18">
    <source>
        <dbReference type="PROSITE" id="PS50280"/>
    </source>
</evidence>
<dbReference type="CDD" id="cd10521">
    <property type="entry name" value="SET_SMYD5"/>
    <property type="match status" value="1"/>
</dbReference>
<evidence type="ECO:0000256" key="12">
    <source>
        <dbReference type="ARBA" id="ARBA00047545"/>
    </source>
</evidence>
<reference evidence="19 20" key="1">
    <citation type="submission" date="2019-01" db="EMBL/GenBank/DDBJ databases">
        <title>A draft genome assembly of the solar-powered sea slug Elysia chlorotica.</title>
        <authorList>
            <person name="Cai H."/>
            <person name="Li Q."/>
            <person name="Fang X."/>
            <person name="Li J."/>
            <person name="Curtis N.E."/>
            <person name="Altenburger A."/>
            <person name="Shibata T."/>
            <person name="Feng M."/>
            <person name="Maeda T."/>
            <person name="Schwartz J.A."/>
            <person name="Shigenobu S."/>
            <person name="Lundholm N."/>
            <person name="Nishiyama T."/>
            <person name="Yang H."/>
            <person name="Hasebe M."/>
            <person name="Li S."/>
            <person name="Pierce S.K."/>
            <person name="Wang J."/>
        </authorList>
    </citation>
    <scope>NUCLEOTIDE SEQUENCE [LARGE SCALE GENOMIC DNA]</scope>
    <source>
        <strain evidence="19">EC2010</strain>
        <tissue evidence="19">Whole organism of an adult</tissue>
    </source>
</reference>
<feature type="domain" description="SET" evidence="18">
    <location>
        <begin position="16"/>
        <end position="348"/>
    </location>
</feature>
<evidence type="ECO:0000256" key="15">
    <source>
        <dbReference type="ARBA" id="ARBA00049768"/>
    </source>
</evidence>
<dbReference type="PANTHER" id="PTHR46402">
    <property type="entry name" value="SET AND MYND DOMAIN-CONTAINING PROTEIN 5"/>
    <property type="match status" value="1"/>
</dbReference>
<dbReference type="EMBL" id="RQTK01000005">
    <property type="protein sequence ID" value="RUS91798.1"/>
    <property type="molecule type" value="Genomic_DNA"/>
</dbReference>
<evidence type="ECO:0000256" key="13">
    <source>
        <dbReference type="ARBA" id="ARBA00048081"/>
    </source>
</evidence>
<dbReference type="AlphaFoldDB" id="A0A433UDE5"/>
<keyword evidence="8" id="KW-0863">Zinc-finger</keyword>
<keyword evidence="7" id="KW-0479">Metal-binding</keyword>
<evidence type="ECO:0000313" key="19">
    <source>
        <dbReference type="EMBL" id="RUS91798.1"/>
    </source>
</evidence>
<organism evidence="19 20">
    <name type="scientific">Elysia chlorotica</name>
    <name type="common">Eastern emerald elysia</name>
    <name type="synonym">Sea slug</name>
    <dbReference type="NCBI Taxonomy" id="188477"/>
    <lineage>
        <taxon>Eukaryota</taxon>
        <taxon>Metazoa</taxon>
        <taxon>Spiralia</taxon>
        <taxon>Lophotrochozoa</taxon>
        <taxon>Mollusca</taxon>
        <taxon>Gastropoda</taxon>
        <taxon>Heterobranchia</taxon>
        <taxon>Euthyneura</taxon>
        <taxon>Panpulmonata</taxon>
        <taxon>Sacoglossa</taxon>
        <taxon>Placobranchoidea</taxon>
        <taxon>Plakobranchidae</taxon>
        <taxon>Elysia</taxon>
    </lineage>
</organism>
<evidence type="ECO:0000256" key="3">
    <source>
        <dbReference type="ARBA" id="ARBA00022490"/>
    </source>
</evidence>
<protein>
    <recommendedName>
        <fullName evidence="15">Protein-lysine N-trimethyltransferase SMYD5</fullName>
        <ecNumber evidence="2">2.1.1.359</ecNumber>
        <ecNumber evidence="10">2.1.1.372</ecNumber>
    </recommendedName>
    <alternativeName>
        <fullName evidence="11">SET and MYND domain-containing protein 5</fullName>
    </alternativeName>
    <alternativeName>
        <fullName evidence="16">[histone H3]-lysine20 N-trimethyltransferase SMYD5</fullName>
    </alternativeName>
    <alternativeName>
        <fullName evidence="17">[histone H4]-lysine36 N-trimethyltransferase SMYD5</fullName>
    </alternativeName>
</protein>
<dbReference type="GO" id="GO:0140955">
    <property type="term" value="F:histone H3K36 trimethyltransferase activity"/>
    <property type="evidence" value="ECO:0007669"/>
    <property type="project" value="UniProtKB-EC"/>
</dbReference>
<dbReference type="OrthoDB" id="438641at2759"/>
<evidence type="ECO:0000256" key="14">
    <source>
        <dbReference type="ARBA" id="ARBA00049497"/>
    </source>
</evidence>
<dbReference type="GO" id="GO:0045814">
    <property type="term" value="P:negative regulation of gene expression, epigenetic"/>
    <property type="evidence" value="ECO:0007669"/>
    <property type="project" value="TreeGrafter"/>
</dbReference>
<evidence type="ECO:0000313" key="20">
    <source>
        <dbReference type="Proteomes" id="UP000271974"/>
    </source>
</evidence>
<dbReference type="STRING" id="188477.A0A433UDE5"/>